<accession>A0AAE2CL88</accession>
<sequence>MEPSELDNINDTNYSSPQREKWCGHIILYKFQGFWFTETYLETTKKVLETFKPLPGDVILASFPKTGTTWLKAILHSIIHHSRQHENHPLTLNHPQDLVPSLETNLYVENGPELDGGNENPEFLAVEDLQEARILATHIPYQILGDILNSTDCKVVYVTRNPKDTVVSLWHFLQKSSDVEKDQWAVEAAVDQFCRGVVPFGPYYDHVLAYRQESLNRPEKVYFLTYEELKQKSKDHVRKLGEFLGFPFDESEKGEEKIDEIVKMCSFESLSSQQVNKSDDNPSVFPLPYSSFFRKGEVGDYKNYLEDEMIAKIDAVTEEKFHACGFMYGI</sequence>
<dbReference type="InterPro" id="IPR027417">
    <property type="entry name" value="P-loop_NTPase"/>
</dbReference>
<dbReference type="AlphaFoldDB" id="A0AAE2CL88"/>
<evidence type="ECO:0000256" key="2">
    <source>
        <dbReference type="ARBA" id="ARBA00022679"/>
    </source>
</evidence>
<dbReference type="EMBL" id="JACGWO010000005">
    <property type="protein sequence ID" value="KAK4426273.1"/>
    <property type="molecule type" value="Genomic_DNA"/>
</dbReference>
<name>A0AAE2CL88_9LAMI</name>
<organism evidence="5 6">
    <name type="scientific">Sesamum alatum</name>
    <dbReference type="NCBI Taxonomy" id="300844"/>
    <lineage>
        <taxon>Eukaryota</taxon>
        <taxon>Viridiplantae</taxon>
        <taxon>Streptophyta</taxon>
        <taxon>Embryophyta</taxon>
        <taxon>Tracheophyta</taxon>
        <taxon>Spermatophyta</taxon>
        <taxon>Magnoliopsida</taxon>
        <taxon>eudicotyledons</taxon>
        <taxon>Gunneridae</taxon>
        <taxon>Pentapetalae</taxon>
        <taxon>asterids</taxon>
        <taxon>lamiids</taxon>
        <taxon>Lamiales</taxon>
        <taxon>Pedaliaceae</taxon>
        <taxon>Sesamum</taxon>
    </lineage>
</organism>
<comment type="similarity">
    <text evidence="1 3">Belongs to the sulfotransferase 1 family.</text>
</comment>
<comment type="caution">
    <text evidence="5">The sequence shown here is derived from an EMBL/GenBank/DDBJ whole genome shotgun (WGS) entry which is preliminary data.</text>
</comment>
<dbReference type="PANTHER" id="PTHR11783">
    <property type="entry name" value="SULFOTRANSFERASE SULT"/>
    <property type="match status" value="1"/>
</dbReference>
<keyword evidence="6" id="KW-1185">Reference proteome</keyword>
<dbReference type="Gene3D" id="3.40.50.300">
    <property type="entry name" value="P-loop containing nucleotide triphosphate hydrolases"/>
    <property type="match status" value="1"/>
</dbReference>
<gene>
    <name evidence="5" type="ORF">Salat_1395800</name>
</gene>
<protein>
    <recommendedName>
        <fullName evidence="3">Sulfotransferase</fullName>
        <ecNumber evidence="3">2.8.2.-</ecNumber>
    </recommendedName>
</protein>
<reference evidence="5" key="1">
    <citation type="submission" date="2020-06" db="EMBL/GenBank/DDBJ databases">
        <authorList>
            <person name="Li T."/>
            <person name="Hu X."/>
            <person name="Zhang T."/>
            <person name="Song X."/>
            <person name="Zhang H."/>
            <person name="Dai N."/>
            <person name="Sheng W."/>
            <person name="Hou X."/>
            <person name="Wei L."/>
        </authorList>
    </citation>
    <scope>NUCLEOTIDE SEQUENCE</scope>
    <source>
        <strain evidence="5">3651</strain>
        <tissue evidence="5">Leaf</tissue>
    </source>
</reference>
<evidence type="ECO:0000313" key="6">
    <source>
        <dbReference type="Proteomes" id="UP001293254"/>
    </source>
</evidence>
<evidence type="ECO:0000256" key="3">
    <source>
        <dbReference type="RuleBase" id="RU361155"/>
    </source>
</evidence>
<keyword evidence="2 3" id="KW-0808">Transferase</keyword>
<dbReference type="SUPFAM" id="SSF52540">
    <property type="entry name" value="P-loop containing nucleoside triphosphate hydrolases"/>
    <property type="match status" value="1"/>
</dbReference>
<reference evidence="5" key="2">
    <citation type="journal article" date="2024" name="Plant">
        <title>Genomic evolution and insights into agronomic trait innovations of Sesamum species.</title>
        <authorList>
            <person name="Miao H."/>
            <person name="Wang L."/>
            <person name="Qu L."/>
            <person name="Liu H."/>
            <person name="Sun Y."/>
            <person name="Le M."/>
            <person name="Wang Q."/>
            <person name="Wei S."/>
            <person name="Zheng Y."/>
            <person name="Lin W."/>
            <person name="Duan Y."/>
            <person name="Cao H."/>
            <person name="Xiong S."/>
            <person name="Wang X."/>
            <person name="Wei L."/>
            <person name="Li C."/>
            <person name="Ma Q."/>
            <person name="Ju M."/>
            <person name="Zhao R."/>
            <person name="Li G."/>
            <person name="Mu C."/>
            <person name="Tian Q."/>
            <person name="Mei H."/>
            <person name="Zhang T."/>
            <person name="Gao T."/>
            <person name="Zhang H."/>
        </authorList>
    </citation>
    <scope>NUCLEOTIDE SEQUENCE</scope>
    <source>
        <strain evidence="5">3651</strain>
    </source>
</reference>
<evidence type="ECO:0000313" key="5">
    <source>
        <dbReference type="EMBL" id="KAK4426273.1"/>
    </source>
</evidence>
<evidence type="ECO:0000259" key="4">
    <source>
        <dbReference type="Pfam" id="PF00685"/>
    </source>
</evidence>
<dbReference type="GO" id="GO:0008146">
    <property type="term" value="F:sulfotransferase activity"/>
    <property type="evidence" value="ECO:0007669"/>
    <property type="project" value="InterPro"/>
</dbReference>
<dbReference type="Proteomes" id="UP001293254">
    <property type="component" value="Unassembled WGS sequence"/>
</dbReference>
<evidence type="ECO:0000256" key="1">
    <source>
        <dbReference type="ARBA" id="ARBA00005771"/>
    </source>
</evidence>
<dbReference type="EC" id="2.8.2.-" evidence="3"/>
<proteinExistence type="inferred from homology"/>
<dbReference type="Pfam" id="PF00685">
    <property type="entry name" value="Sulfotransfer_1"/>
    <property type="match status" value="1"/>
</dbReference>
<dbReference type="InterPro" id="IPR000863">
    <property type="entry name" value="Sulfotransferase_dom"/>
</dbReference>
<feature type="domain" description="Sulfotransferase" evidence="4">
    <location>
        <begin position="56"/>
        <end position="324"/>
    </location>
</feature>